<accession>A0A6M7U3Q8</accession>
<proteinExistence type="predicted"/>
<dbReference type="EMBL" id="LYTK01000001">
    <property type="protein sequence ID" value="OBQ72396.1"/>
    <property type="molecule type" value="Genomic_DNA"/>
</dbReference>
<organism evidence="1 2">
    <name type="scientific">Rhizobium loti</name>
    <name type="common">Mesorhizobium loti</name>
    <dbReference type="NCBI Taxonomy" id="381"/>
    <lineage>
        <taxon>Bacteria</taxon>
        <taxon>Pseudomonadati</taxon>
        <taxon>Pseudomonadota</taxon>
        <taxon>Alphaproteobacteria</taxon>
        <taxon>Hyphomicrobiales</taxon>
        <taxon>Phyllobacteriaceae</taxon>
        <taxon>Mesorhizobium</taxon>
    </lineage>
</organism>
<evidence type="ECO:0000313" key="2">
    <source>
        <dbReference type="Proteomes" id="UP000093737"/>
    </source>
</evidence>
<dbReference type="Proteomes" id="UP000093737">
    <property type="component" value="Unassembled WGS sequence"/>
</dbReference>
<name>A0A6M7U3Q8_RHILI</name>
<comment type="caution">
    <text evidence="1">The sequence shown here is derived from an EMBL/GenBank/DDBJ whole genome shotgun (WGS) entry which is preliminary data.</text>
</comment>
<dbReference type="InterPro" id="IPR011855">
    <property type="entry name" value="Phgtail_TP901_1"/>
</dbReference>
<dbReference type="RefSeq" id="WP_065005044.1">
    <property type="nucleotide sequence ID" value="NZ_CP033334.1"/>
</dbReference>
<reference evidence="1 2" key="1">
    <citation type="submission" date="2016-05" db="EMBL/GenBank/DDBJ databases">
        <authorList>
            <person name="Ramsay J.P."/>
        </authorList>
    </citation>
    <scope>NUCLEOTIDE SEQUENCE [LARGE SCALE GENOMIC DNA]</scope>
    <source>
        <strain evidence="1 2">NZP2042</strain>
    </source>
</reference>
<sequence length="144" mass="15586">MTAVPRVTGSKLLVQIGNGADPETFDHDCLINTKRGVQFTSETNESIMPDCDNPEDPAWKSVTKDGLQATISGAGMLYAASLGEWWDWYNGDDAKNVRFNVTPAGYWQGAFKLTQFEVTSDGNKDTATSTVTLVSDGAVTWTAV</sequence>
<gene>
    <name evidence="1" type="ORF">A8145_06190</name>
</gene>
<dbReference type="AlphaFoldDB" id="A0A6M7U3Q8"/>
<protein>
    <submittedName>
        <fullName evidence="1">Uncharacterized protein</fullName>
    </submittedName>
</protein>
<evidence type="ECO:0000313" key="1">
    <source>
        <dbReference type="EMBL" id="OBQ72396.1"/>
    </source>
</evidence>
<dbReference type="Pfam" id="PF06199">
    <property type="entry name" value="Phage_tail_2"/>
    <property type="match status" value="1"/>
</dbReference>